<gene>
    <name evidence="2" type="ORF">BpHYR1_017127</name>
</gene>
<evidence type="ECO:0000313" key="3">
    <source>
        <dbReference type="Proteomes" id="UP000276133"/>
    </source>
</evidence>
<comment type="caution">
    <text evidence="2">The sequence shown here is derived from an EMBL/GenBank/DDBJ whole genome shotgun (WGS) entry which is preliminary data.</text>
</comment>
<dbReference type="Proteomes" id="UP000276133">
    <property type="component" value="Unassembled WGS sequence"/>
</dbReference>
<keyword evidence="1" id="KW-0472">Membrane</keyword>
<organism evidence="2 3">
    <name type="scientific">Brachionus plicatilis</name>
    <name type="common">Marine rotifer</name>
    <name type="synonym">Brachionus muelleri</name>
    <dbReference type="NCBI Taxonomy" id="10195"/>
    <lineage>
        <taxon>Eukaryota</taxon>
        <taxon>Metazoa</taxon>
        <taxon>Spiralia</taxon>
        <taxon>Gnathifera</taxon>
        <taxon>Rotifera</taxon>
        <taxon>Eurotatoria</taxon>
        <taxon>Monogononta</taxon>
        <taxon>Pseudotrocha</taxon>
        <taxon>Ploima</taxon>
        <taxon>Brachionidae</taxon>
        <taxon>Brachionus</taxon>
    </lineage>
</organism>
<keyword evidence="1" id="KW-1133">Transmembrane helix</keyword>
<dbReference type="AlphaFoldDB" id="A0A3M7S6R2"/>
<feature type="transmembrane region" description="Helical" evidence="1">
    <location>
        <begin position="6"/>
        <end position="27"/>
    </location>
</feature>
<dbReference type="EMBL" id="REGN01001955">
    <property type="protein sequence ID" value="RNA31317.1"/>
    <property type="molecule type" value="Genomic_DNA"/>
</dbReference>
<reference evidence="2 3" key="1">
    <citation type="journal article" date="2018" name="Sci. Rep.">
        <title>Genomic signatures of local adaptation to the degree of environmental predictability in rotifers.</title>
        <authorList>
            <person name="Franch-Gras L."/>
            <person name="Hahn C."/>
            <person name="Garcia-Roger E.M."/>
            <person name="Carmona M.J."/>
            <person name="Serra M."/>
            <person name="Gomez A."/>
        </authorList>
    </citation>
    <scope>NUCLEOTIDE SEQUENCE [LARGE SCALE GENOMIC DNA]</scope>
    <source>
        <strain evidence="2">HYR1</strain>
    </source>
</reference>
<sequence>MSQFKGIYQISGIICYFYMKYFLFHVVSSSKKFVIKFAMPYKTIAGLSKFDLKRVHCSKP</sequence>
<evidence type="ECO:0000313" key="2">
    <source>
        <dbReference type="EMBL" id="RNA31317.1"/>
    </source>
</evidence>
<keyword evidence="1" id="KW-0812">Transmembrane</keyword>
<proteinExistence type="predicted"/>
<keyword evidence="3" id="KW-1185">Reference proteome</keyword>
<protein>
    <submittedName>
        <fullName evidence="2">Uncharacterized protein</fullName>
    </submittedName>
</protein>
<name>A0A3M7S6R2_BRAPC</name>
<accession>A0A3M7S6R2</accession>
<evidence type="ECO:0000256" key="1">
    <source>
        <dbReference type="SAM" id="Phobius"/>
    </source>
</evidence>